<dbReference type="Pfam" id="PF16582">
    <property type="entry name" value="TPP_enzyme_M_2"/>
    <property type="match status" value="1"/>
</dbReference>
<keyword evidence="2 7" id="KW-0808">Transferase</keyword>
<reference evidence="11 12" key="1">
    <citation type="submission" date="2015-11" db="EMBL/GenBank/DDBJ databases">
        <title>Genome Sequence of Bacillus simplex strain VanAntwerpen2.</title>
        <authorList>
            <person name="Couger M.B."/>
        </authorList>
    </citation>
    <scope>NUCLEOTIDE SEQUENCE [LARGE SCALE GENOMIC DNA]</scope>
    <source>
        <strain evidence="11 12">VanAntwerpen02</strain>
    </source>
</reference>
<dbReference type="PANTHER" id="PTHR42916:SF1">
    <property type="entry name" value="PROTEIN PHYLLO, CHLOROPLASTIC"/>
    <property type="match status" value="1"/>
</dbReference>
<dbReference type="Pfam" id="PF02776">
    <property type="entry name" value="TPP_enzyme_N"/>
    <property type="match status" value="1"/>
</dbReference>
<keyword evidence="4 7" id="KW-0460">Magnesium</keyword>
<keyword evidence="3 7" id="KW-0479">Metal-binding</keyword>
<dbReference type="CDD" id="cd07037">
    <property type="entry name" value="TPP_PYR_MenD"/>
    <property type="match status" value="1"/>
</dbReference>
<keyword evidence="5 7" id="KW-0786">Thiamine pyrophosphate</keyword>
<dbReference type="Pfam" id="PF02775">
    <property type="entry name" value="TPP_enzyme_C"/>
    <property type="match status" value="1"/>
</dbReference>
<dbReference type="EC" id="2.2.1.9" evidence="7"/>
<dbReference type="Gene3D" id="3.40.50.970">
    <property type="match status" value="2"/>
</dbReference>
<comment type="pathway">
    <text evidence="7">Quinol/quinone metabolism; 1,4-dihydroxy-2-naphthoate biosynthesis; 1,4-dihydroxy-2-naphthoate from chorismate: step 2/7.</text>
</comment>
<comment type="similarity">
    <text evidence="7">Belongs to the TPP enzyme family. MenD subfamily.</text>
</comment>
<dbReference type="EMBL" id="LNNH01000017">
    <property type="protein sequence ID" value="KWW20468.1"/>
    <property type="molecule type" value="Genomic_DNA"/>
</dbReference>
<dbReference type="AlphaFoldDB" id="A0A109MZ10"/>
<keyword evidence="12" id="KW-1185">Reference proteome</keyword>
<dbReference type="GO" id="GO:0000287">
    <property type="term" value="F:magnesium ion binding"/>
    <property type="evidence" value="ECO:0007669"/>
    <property type="project" value="UniProtKB-UniRule"/>
</dbReference>
<dbReference type="RefSeq" id="WP_061142093.1">
    <property type="nucleotide sequence ID" value="NZ_LNNH01000017.1"/>
</dbReference>
<dbReference type="UniPathway" id="UPA00079"/>
<dbReference type="PANTHER" id="PTHR42916">
    <property type="entry name" value="2-SUCCINYL-5-ENOLPYRUVYL-6-HYDROXY-3-CYCLOHEXENE-1-CARBOXYLATE SYNTHASE"/>
    <property type="match status" value="1"/>
</dbReference>
<dbReference type="HAMAP" id="MF_01659">
    <property type="entry name" value="MenD"/>
    <property type="match status" value="1"/>
</dbReference>
<dbReference type="UniPathway" id="UPA01057">
    <property type="reaction ID" value="UER00164"/>
</dbReference>
<evidence type="ECO:0000256" key="7">
    <source>
        <dbReference type="HAMAP-Rule" id="MF_01659"/>
    </source>
</evidence>
<dbReference type="GO" id="GO:0030976">
    <property type="term" value="F:thiamine pyrophosphate binding"/>
    <property type="evidence" value="ECO:0007669"/>
    <property type="project" value="UniProtKB-UniRule"/>
</dbReference>
<evidence type="ECO:0000256" key="4">
    <source>
        <dbReference type="ARBA" id="ARBA00022842"/>
    </source>
</evidence>
<evidence type="ECO:0000259" key="10">
    <source>
        <dbReference type="Pfam" id="PF16582"/>
    </source>
</evidence>
<evidence type="ECO:0000313" key="11">
    <source>
        <dbReference type="EMBL" id="KWW20468.1"/>
    </source>
</evidence>
<feature type="domain" description="Thiamine pyrophosphate enzyme N-terminal TPP-binding" evidence="9">
    <location>
        <begin position="11"/>
        <end position="124"/>
    </location>
</feature>
<keyword evidence="6 7" id="KW-0464">Manganese</keyword>
<dbReference type="GO" id="GO:0070204">
    <property type="term" value="F:2-succinyl-5-enolpyruvyl-6-hydroxy-3-cyclohexene-1-carboxylic-acid synthase activity"/>
    <property type="evidence" value="ECO:0007669"/>
    <property type="project" value="UniProtKB-UniRule"/>
</dbReference>
<comment type="caution">
    <text evidence="11">The sequence shown here is derived from an EMBL/GenBank/DDBJ whole genome shotgun (WGS) entry which is preliminary data.</text>
</comment>
<dbReference type="Gene3D" id="3.40.50.1220">
    <property type="entry name" value="TPP-binding domain"/>
    <property type="match status" value="1"/>
</dbReference>
<gene>
    <name evidence="7" type="primary">menD</name>
    <name evidence="11" type="ORF">AS888_19080</name>
</gene>
<evidence type="ECO:0000256" key="5">
    <source>
        <dbReference type="ARBA" id="ARBA00023052"/>
    </source>
</evidence>
<dbReference type="InterPro" id="IPR004433">
    <property type="entry name" value="MenaQ_synth_MenD"/>
</dbReference>
<evidence type="ECO:0000256" key="1">
    <source>
        <dbReference type="ARBA" id="ARBA00022428"/>
    </source>
</evidence>
<evidence type="ECO:0000259" key="8">
    <source>
        <dbReference type="Pfam" id="PF02775"/>
    </source>
</evidence>
<comment type="cofactor">
    <cofactor evidence="7">
        <name>thiamine diphosphate</name>
        <dbReference type="ChEBI" id="CHEBI:58937"/>
    </cofactor>
    <text evidence="7">Binds 1 thiamine pyrophosphate per subunit.</text>
</comment>
<dbReference type="SUPFAM" id="SSF52467">
    <property type="entry name" value="DHS-like NAD/FAD-binding domain"/>
    <property type="match status" value="1"/>
</dbReference>
<dbReference type="CDD" id="cd02009">
    <property type="entry name" value="TPP_SHCHC_synthase"/>
    <property type="match status" value="1"/>
</dbReference>
<dbReference type="InterPro" id="IPR011766">
    <property type="entry name" value="TPP_enzyme_TPP-bd"/>
</dbReference>
<evidence type="ECO:0000313" key="12">
    <source>
        <dbReference type="Proteomes" id="UP000064189"/>
    </source>
</evidence>
<dbReference type="PIRSF" id="PIRSF004983">
    <property type="entry name" value="MenD"/>
    <property type="match status" value="1"/>
</dbReference>
<comment type="catalytic activity">
    <reaction evidence="7">
        <text>isochorismate + 2-oxoglutarate + H(+) = 5-enolpyruvoyl-6-hydroxy-2-succinyl-cyclohex-3-ene-1-carboxylate + CO2</text>
        <dbReference type="Rhea" id="RHEA:25593"/>
        <dbReference type="ChEBI" id="CHEBI:15378"/>
        <dbReference type="ChEBI" id="CHEBI:16526"/>
        <dbReference type="ChEBI" id="CHEBI:16810"/>
        <dbReference type="ChEBI" id="CHEBI:29780"/>
        <dbReference type="ChEBI" id="CHEBI:58818"/>
        <dbReference type="EC" id="2.2.1.9"/>
    </reaction>
</comment>
<comment type="function">
    <text evidence="7">Catalyzes the thiamine diphosphate-dependent decarboxylation of 2-oxoglutarate and the subsequent addition of the resulting succinic semialdehyde-thiamine pyrophosphate anion to isochorismate to yield 2-succinyl-5-enolpyruvyl-6-hydroxy-3-cyclohexene-1-carboxylate (SEPHCHC).</text>
</comment>
<dbReference type="SUPFAM" id="SSF52518">
    <property type="entry name" value="Thiamin diphosphate-binding fold (THDP-binding)"/>
    <property type="match status" value="2"/>
</dbReference>
<name>A0A109MZ10_9BACI</name>
<dbReference type="Proteomes" id="UP000064189">
    <property type="component" value="Unassembled WGS sequence"/>
</dbReference>
<protein>
    <recommendedName>
        <fullName evidence="7">2-succinyl-5-enolpyruvyl-6-hydroxy-3-cyclohexene-1-carboxylate synthase</fullName>
        <shortName evidence="7">SEPHCHC synthase</shortName>
        <ecNumber evidence="7">2.2.1.9</ecNumber>
    </recommendedName>
    <alternativeName>
        <fullName evidence="7">Menaquinone biosynthesis protein MenD</fullName>
    </alternativeName>
</protein>
<sequence length="583" mass="63785">MNDRDALTAYAASFVDELAENGVKHVVVSPGSRSTPLALLLVEHPEIEIHINVDERSAAFFALGMAKVLKEPVGLLCTSGTAAANFYPAVIEAFYSRVPLIVLTADRPHELRDVGAPQAIDQIHLYGRQVKWFVEMALPENTGEMMRYARTVGARAVAAAAAEPAGPVHLNFPLREPLIPNLEQAKEFRQNKLTPSVLIESGVRSLSASQMDSVAATLSQAKQGLIVCGELPDPAMKEAVAALAETLAFPLLADPLSQLRSGSHDKGVIIDAYDTFLRDEAAKSVFRPDVILRFGAMPVSKPLLLFMKKQKQAVTLVVDGGAGWREPAGLATNMIYCEEKDFCQRVGQRITGTAGDGWLRLWQTVNGVTKNALATVLDEAELSEGKLFALLADMLPQKSTLFVGNSMPIRDLDTFFMNNEKGIRTLANRGANGIDGVVSTALGVSTVADKTVLAIGDLSFFHDMNGLLAAKLQKQDITILLINNDGGGIFSFLPQANDREHFETLFGTPHGLDFSHTAMLYGGKYDKVQTWDELKRVFTESFEIQGLKIIEVPTERESNLQKHRNLWSYVSREIKLVLDREIS</sequence>
<feature type="domain" description="Menaquinone biosynthesis protein MenD middle" evidence="10">
    <location>
        <begin position="220"/>
        <end position="403"/>
    </location>
</feature>
<comment type="pathway">
    <text evidence="7">Quinol/quinone metabolism; menaquinone biosynthesis.</text>
</comment>
<feature type="domain" description="Thiamine pyrophosphate enzyme TPP-binding" evidence="8">
    <location>
        <begin position="437"/>
        <end position="552"/>
    </location>
</feature>
<dbReference type="InterPro" id="IPR012001">
    <property type="entry name" value="Thiamin_PyroP_enz_TPP-bd_dom"/>
</dbReference>
<evidence type="ECO:0000256" key="3">
    <source>
        <dbReference type="ARBA" id="ARBA00022723"/>
    </source>
</evidence>
<evidence type="ECO:0000256" key="6">
    <source>
        <dbReference type="ARBA" id="ARBA00023211"/>
    </source>
</evidence>
<dbReference type="InterPro" id="IPR029061">
    <property type="entry name" value="THDP-binding"/>
</dbReference>
<comment type="subunit">
    <text evidence="7">Homodimer.</text>
</comment>
<keyword evidence="1 7" id="KW-0474">Menaquinone biosynthesis</keyword>
<dbReference type="GO" id="GO:0009234">
    <property type="term" value="P:menaquinone biosynthetic process"/>
    <property type="evidence" value="ECO:0007669"/>
    <property type="project" value="UniProtKB-UniRule"/>
</dbReference>
<proteinExistence type="inferred from homology"/>
<accession>A0A109MZ10</accession>
<dbReference type="NCBIfam" id="TIGR00173">
    <property type="entry name" value="menD"/>
    <property type="match status" value="1"/>
</dbReference>
<organism evidence="11 12">
    <name type="scientific">Peribacillus simplex</name>
    <dbReference type="NCBI Taxonomy" id="1478"/>
    <lineage>
        <taxon>Bacteria</taxon>
        <taxon>Bacillati</taxon>
        <taxon>Bacillota</taxon>
        <taxon>Bacilli</taxon>
        <taxon>Bacillales</taxon>
        <taxon>Bacillaceae</taxon>
        <taxon>Peribacillus</taxon>
    </lineage>
</organism>
<evidence type="ECO:0000256" key="2">
    <source>
        <dbReference type="ARBA" id="ARBA00022679"/>
    </source>
</evidence>
<dbReference type="InterPro" id="IPR032264">
    <property type="entry name" value="MenD_middle"/>
</dbReference>
<evidence type="ECO:0000259" key="9">
    <source>
        <dbReference type="Pfam" id="PF02776"/>
    </source>
</evidence>
<dbReference type="InterPro" id="IPR029035">
    <property type="entry name" value="DHS-like_NAD/FAD-binding_dom"/>
</dbReference>
<dbReference type="GO" id="GO:0030145">
    <property type="term" value="F:manganese ion binding"/>
    <property type="evidence" value="ECO:0007669"/>
    <property type="project" value="UniProtKB-UniRule"/>
</dbReference>
<comment type="cofactor">
    <cofactor evidence="7">
        <name>Mg(2+)</name>
        <dbReference type="ChEBI" id="CHEBI:18420"/>
    </cofactor>
    <cofactor evidence="7">
        <name>Mn(2+)</name>
        <dbReference type="ChEBI" id="CHEBI:29035"/>
    </cofactor>
</comment>